<dbReference type="Gene3D" id="1.10.10.10">
    <property type="entry name" value="Winged helix-like DNA-binding domain superfamily/Winged helix DNA-binding domain"/>
    <property type="match status" value="1"/>
</dbReference>
<dbReference type="AlphaFoldDB" id="A0A167D4K0"/>
<dbReference type="PROSITE" id="PS00846">
    <property type="entry name" value="HTH_ARSR_1"/>
    <property type="match status" value="1"/>
</dbReference>
<dbReference type="STRING" id="1763538.LPB68_11445"/>
<reference evidence="6 7" key="1">
    <citation type="submission" date="2016-02" db="EMBL/GenBank/DDBJ databases">
        <title>Paenibacillus sp. LPB0068, isolated from Crassostrea gigas.</title>
        <authorList>
            <person name="Shin S.-K."/>
            <person name="Yi H."/>
        </authorList>
    </citation>
    <scope>NUCLEOTIDE SEQUENCE [LARGE SCALE GENOMIC DNA]</scope>
    <source>
        <strain evidence="6 7">LPB0068</strain>
    </source>
</reference>
<evidence type="ECO:0000256" key="3">
    <source>
        <dbReference type="ARBA" id="ARBA00023163"/>
    </source>
</evidence>
<feature type="domain" description="HTH arsR-type" evidence="5">
    <location>
        <begin position="32"/>
        <end position="127"/>
    </location>
</feature>
<evidence type="ECO:0000256" key="2">
    <source>
        <dbReference type="ARBA" id="ARBA00023125"/>
    </source>
</evidence>
<name>A0A167D4K0_9BACL</name>
<keyword evidence="1" id="KW-0805">Transcription regulation</keyword>
<dbReference type="GO" id="GO:0003700">
    <property type="term" value="F:DNA-binding transcription factor activity"/>
    <property type="evidence" value="ECO:0007669"/>
    <property type="project" value="InterPro"/>
</dbReference>
<organism evidence="6 7">
    <name type="scientific">Paenibacillus crassostreae</name>
    <dbReference type="NCBI Taxonomy" id="1763538"/>
    <lineage>
        <taxon>Bacteria</taxon>
        <taxon>Bacillati</taxon>
        <taxon>Bacillota</taxon>
        <taxon>Bacilli</taxon>
        <taxon>Bacillales</taxon>
        <taxon>Paenibacillaceae</taxon>
        <taxon>Paenibacillus</taxon>
    </lineage>
</organism>
<dbReference type="Proteomes" id="UP000077134">
    <property type="component" value="Unassembled WGS sequence"/>
</dbReference>
<dbReference type="InterPro" id="IPR011991">
    <property type="entry name" value="ArsR-like_HTH"/>
</dbReference>
<dbReference type="InterPro" id="IPR018334">
    <property type="entry name" value="ArsR_HTH"/>
</dbReference>
<accession>A0A167D4K0</accession>
<dbReference type="NCBIfam" id="NF033788">
    <property type="entry name" value="HTH_metalloreg"/>
    <property type="match status" value="1"/>
</dbReference>
<evidence type="ECO:0000259" key="5">
    <source>
        <dbReference type="PROSITE" id="PS50987"/>
    </source>
</evidence>
<dbReference type="SMART" id="SM00418">
    <property type="entry name" value="HTH_ARSR"/>
    <property type="match status" value="1"/>
</dbReference>
<proteinExistence type="predicted"/>
<dbReference type="OrthoDB" id="9794330at2"/>
<evidence type="ECO:0000313" key="6">
    <source>
        <dbReference type="EMBL" id="OAB73926.1"/>
    </source>
</evidence>
<dbReference type="PROSITE" id="PS50987">
    <property type="entry name" value="HTH_ARSR_2"/>
    <property type="match status" value="1"/>
</dbReference>
<sequence length="133" mass="15259">MSELKESPTKIEEVCEVTCVNQDLIHQLQTTIQDDEILGMVDIFKALSDPTRMKIAFMLDQAHELCVCDVSAVLGSSMATTSHHLRALKNMHITTSRKEGKNVIYSLKDDHIRTLIQMTLEHQREKKEHEQQQ</sequence>
<dbReference type="GO" id="GO:0046686">
    <property type="term" value="P:response to cadmium ion"/>
    <property type="evidence" value="ECO:0007669"/>
    <property type="project" value="UniProtKB-KW"/>
</dbReference>
<dbReference type="InterPro" id="IPR051011">
    <property type="entry name" value="Metal_resp_trans_reg"/>
</dbReference>
<keyword evidence="3" id="KW-0804">Transcription</keyword>
<comment type="caution">
    <text evidence="6">The sequence shown here is derived from an EMBL/GenBank/DDBJ whole genome shotgun (WGS) entry which is preliminary data.</text>
</comment>
<dbReference type="SUPFAM" id="SSF46785">
    <property type="entry name" value="Winged helix' DNA-binding domain"/>
    <property type="match status" value="1"/>
</dbReference>
<dbReference type="Pfam" id="PF01022">
    <property type="entry name" value="HTH_5"/>
    <property type="match status" value="1"/>
</dbReference>
<dbReference type="InterPro" id="IPR036390">
    <property type="entry name" value="WH_DNA-bd_sf"/>
</dbReference>
<evidence type="ECO:0000313" key="7">
    <source>
        <dbReference type="Proteomes" id="UP000077134"/>
    </source>
</evidence>
<dbReference type="InterPro" id="IPR001845">
    <property type="entry name" value="HTH_ArsR_DNA-bd_dom"/>
</dbReference>
<evidence type="ECO:0000256" key="4">
    <source>
        <dbReference type="ARBA" id="ARBA00043263"/>
    </source>
</evidence>
<protein>
    <submittedName>
        <fullName evidence="6">ArsR family transcriptional regulator</fullName>
    </submittedName>
</protein>
<gene>
    <name evidence="6" type="ORF">PNBC_13330</name>
</gene>
<dbReference type="PRINTS" id="PR00778">
    <property type="entry name" value="HTHARSR"/>
</dbReference>
<dbReference type="GO" id="GO:0003677">
    <property type="term" value="F:DNA binding"/>
    <property type="evidence" value="ECO:0007669"/>
    <property type="project" value="UniProtKB-KW"/>
</dbReference>
<dbReference type="EMBL" id="LSFN01000019">
    <property type="protein sequence ID" value="OAB73926.1"/>
    <property type="molecule type" value="Genomic_DNA"/>
</dbReference>
<keyword evidence="7" id="KW-1185">Reference proteome</keyword>
<dbReference type="KEGG" id="pcx:LPB68_11445"/>
<dbReference type="PANTHER" id="PTHR43132:SF6">
    <property type="entry name" value="HTH-TYPE TRANSCRIPTIONAL REPRESSOR CZRA"/>
    <property type="match status" value="1"/>
</dbReference>
<dbReference type="CDD" id="cd00090">
    <property type="entry name" value="HTH_ARSR"/>
    <property type="match status" value="1"/>
</dbReference>
<evidence type="ECO:0000256" key="1">
    <source>
        <dbReference type="ARBA" id="ARBA00023015"/>
    </source>
</evidence>
<dbReference type="PANTHER" id="PTHR43132">
    <property type="entry name" value="ARSENICAL RESISTANCE OPERON REPRESSOR ARSR-RELATED"/>
    <property type="match status" value="1"/>
</dbReference>
<keyword evidence="4" id="KW-0105">Cadmium resistance</keyword>
<dbReference type="InterPro" id="IPR036388">
    <property type="entry name" value="WH-like_DNA-bd_sf"/>
</dbReference>
<keyword evidence="2" id="KW-0238">DNA-binding</keyword>
<dbReference type="RefSeq" id="WP_068658946.1">
    <property type="nucleotide sequence ID" value="NZ_CP017770.1"/>
</dbReference>